<reference evidence="2 3" key="1">
    <citation type="submission" date="2015-12" db="EMBL/GenBank/DDBJ databases">
        <title>The genome of Folsomia candida.</title>
        <authorList>
            <person name="Faddeeva A."/>
            <person name="Derks M.F."/>
            <person name="Anvar Y."/>
            <person name="Smit S."/>
            <person name="Van Straalen N."/>
            <person name="Roelofs D."/>
        </authorList>
    </citation>
    <scope>NUCLEOTIDE SEQUENCE [LARGE SCALE GENOMIC DNA]</scope>
    <source>
        <strain evidence="2 3">VU population</strain>
        <tissue evidence="2">Whole body</tissue>
    </source>
</reference>
<dbReference type="AlphaFoldDB" id="A0A226E5U5"/>
<proteinExistence type="predicted"/>
<keyword evidence="3" id="KW-1185">Reference proteome</keyword>
<organism evidence="2 3">
    <name type="scientific">Folsomia candida</name>
    <name type="common">Springtail</name>
    <dbReference type="NCBI Taxonomy" id="158441"/>
    <lineage>
        <taxon>Eukaryota</taxon>
        <taxon>Metazoa</taxon>
        <taxon>Ecdysozoa</taxon>
        <taxon>Arthropoda</taxon>
        <taxon>Hexapoda</taxon>
        <taxon>Collembola</taxon>
        <taxon>Entomobryomorpha</taxon>
        <taxon>Isotomoidea</taxon>
        <taxon>Isotomidae</taxon>
        <taxon>Proisotominae</taxon>
        <taxon>Folsomia</taxon>
    </lineage>
</organism>
<gene>
    <name evidence="2" type="ORF">Fcan01_13184</name>
</gene>
<dbReference type="Proteomes" id="UP000198287">
    <property type="component" value="Unassembled WGS sequence"/>
</dbReference>
<keyword evidence="1" id="KW-0732">Signal</keyword>
<name>A0A226E5U5_FOLCA</name>
<evidence type="ECO:0000313" key="3">
    <source>
        <dbReference type="Proteomes" id="UP000198287"/>
    </source>
</evidence>
<feature type="chain" id="PRO_5012398160" evidence="1">
    <location>
        <begin position="22"/>
        <end position="116"/>
    </location>
</feature>
<evidence type="ECO:0000313" key="2">
    <source>
        <dbReference type="EMBL" id="OXA52241.1"/>
    </source>
</evidence>
<protein>
    <submittedName>
        <fullName evidence="2">Uncharacterized protein</fullName>
    </submittedName>
</protein>
<sequence>MESRTNVCFLLVVCLFTFSVALPHQPIGTSQVNNDVDPSVPLLRGARQYYPGGGYGGGYYPGGGIGVGSSQANAAAISSSSSLGGGGGFGGFPGSGTSFSASQAAANSFGSGFGGK</sequence>
<comment type="caution">
    <text evidence="2">The sequence shown here is derived from an EMBL/GenBank/DDBJ whole genome shotgun (WGS) entry which is preliminary data.</text>
</comment>
<accession>A0A226E5U5</accession>
<evidence type="ECO:0000256" key="1">
    <source>
        <dbReference type="SAM" id="SignalP"/>
    </source>
</evidence>
<feature type="signal peptide" evidence="1">
    <location>
        <begin position="1"/>
        <end position="21"/>
    </location>
</feature>
<dbReference type="EMBL" id="LNIX01000007">
    <property type="protein sequence ID" value="OXA52241.1"/>
    <property type="molecule type" value="Genomic_DNA"/>
</dbReference>